<evidence type="ECO:0000256" key="11">
    <source>
        <dbReference type="ARBA" id="ARBA00023012"/>
    </source>
</evidence>
<dbReference type="OrthoDB" id="9803176at2"/>
<dbReference type="InterPro" id="IPR037052">
    <property type="entry name" value="CheA-like_P2_sf"/>
</dbReference>
<dbReference type="CDD" id="cd00088">
    <property type="entry name" value="HPT"/>
    <property type="match status" value="1"/>
</dbReference>
<dbReference type="SUPFAM" id="SSF55052">
    <property type="entry name" value="CheY-binding domain of CheA"/>
    <property type="match status" value="1"/>
</dbReference>
<evidence type="ECO:0000256" key="7">
    <source>
        <dbReference type="ARBA" id="ARBA00022679"/>
    </source>
</evidence>
<dbReference type="Pfam" id="PF01584">
    <property type="entry name" value="CheW"/>
    <property type="match status" value="1"/>
</dbReference>
<dbReference type="CDD" id="cd16916">
    <property type="entry name" value="HATPase_CheA-like"/>
    <property type="match status" value="1"/>
</dbReference>
<evidence type="ECO:0000313" key="17">
    <source>
        <dbReference type="EMBL" id="RKQ87469.1"/>
    </source>
</evidence>
<dbReference type="SMART" id="SM01231">
    <property type="entry name" value="H-kinase_dim"/>
    <property type="match status" value="1"/>
</dbReference>
<evidence type="ECO:0000256" key="3">
    <source>
        <dbReference type="ARBA" id="ARBA00012438"/>
    </source>
</evidence>
<dbReference type="InterPro" id="IPR002545">
    <property type="entry name" value="CheW-lke_dom"/>
</dbReference>
<dbReference type="InterPro" id="IPR005467">
    <property type="entry name" value="His_kinase_dom"/>
</dbReference>
<evidence type="ECO:0000256" key="13">
    <source>
        <dbReference type="SAM" id="MobiDB-lite"/>
    </source>
</evidence>
<feature type="modified residue" description="Phosphohistidine" evidence="12">
    <location>
        <position position="44"/>
    </location>
</feature>
<dbReference type="InterPro" id="IPR036890">
    <property type="entry name" value="HATPase_C_sf"/>
</dbReference>
<dbReference type="RefSeq" id="WP_121256055.1">
    <property type="nucleotide sequence ID" value="NZ_RBIL01000002.1"/>
</dbReference>
<accession>A0A660L3F7</accession>
<keyword evidence="5" id="KW-0145">Chemotaxis</keyword>
<dbReference type="SUPFAM" id="SSF47384">
    <property type="entry name" value="Homodimeric domain of signal transducing histidine kinase"/>
    <property type="match status" value="1"/>
</dbReference>
<evidence type="ECO:0000259" key="14">
    <source>
        <dbReference type="PROSITE" id="PS50109"/>
    </source>
</evidence>
<feature type="region of interest" description="Disordered" evidence="13">
    <location>
        <begin position="242"/>
        <end position="300"/>
    </location>
</feature>
<dbReference type="Gene3D" id="3.30.70.1110">
    <property type="entry name" value="Histidine kinase CheA-like, P2 response regulator-binding domain"/>
    <property type="match status" value="1"/>
</dbReference>
<dbReference type="SMART" id="SM00073">
    <property type="entry name" value="HPT"/>
    <property type="match status" value="1"/>
</dbReference>
<feature type="domain" description="CheW-like" evidence="15">
    <location>
        <begin position="547"/>
        <end position="678"/>
    </location>
</feature>
<dbReference type="Gene3D" id="1.20.120.160">
    <property type="entry name" value="HPT domain"/>
    <property type="match status" value="1"/>
</dbReference>
<dbReference type="InterPro" id="IPR036061">
    <property type="entry name" value="CheW-like_dom_sf"/>
</dbReference>
<dbReference type="InterPro" id="IPR010808">
    <property type="entry name" value="CheA_P2-bd"/>
</dbReference>
<evidence type="ECO:0000256" key="8">
    <source>
        <dbReference type="ARBA" id="ARBA00022741"/>
    </source>
</evidence>
<dbReference type="GO" id="GO:0005737">
    <property type="term" value="C:cytoplasm"/>
    <property type="evidence" value="ECO:0007669"/>
    <property type="project" value="InterPro"/>
</dbReference>
<reference evidence="17 18" key="1">
    <citation type="submission" date="2018-10" db="EMBL/GenBank/DDBJ databases">
        <title>Genomic Encyclopedia of Archaeal and Bacterial Type Strains, Phase II (KMG-II): from individual species to whole genera.</title>
        <authorList>
            <person name="Goeker M."/>
        </authorList>
    </citation>
    <scope>NUCLEOTIDE SEQUENCE [LARGE SCALE GENOMIC DNA]</scope>
    <source>
        <strain evidence="17 18">DSM 14954</strain>
    </source>
</reference>
<evidence type="ECO:0000256" key="12">
    <source>
        <dbReference type="PROSITE-ProRule" id="PRU00110"/>
    </source>
</evidence>
<comment type="caution">
    <text evidence="17">The sequence shown here is derived from an EMBL/GenBank/DDBJ whole genome shotgun (WGS) entry which is preliminary data.</text>
</comment>
<dbReference type="Gene3D" id="3.30.565.10">
    <property type="entry name" value="Histidine kinase-like ATPase, C-terminal domain"/>
    <property type="match status" value="1"/>
</dbReference>
<dbReference type="PRINTS" id="PR00344">
    <property type="entry name" value="BCTRLSENSOR"/>
</dbReference>
<dbReference type="EC" id="2.7.13.3" evidence="3"/>
<organism evidence="17 18">
    <name type="scientific">Solirubrobacter pauli</name>
    <dbReference type="NCBI Taxonomy" id="166793"/>
    <lineage>
        <taxon>Bacteria</taxon>
        <taxon>Bacillati</taxon>
        <taxon>Actinomycetota</taxon>
        <taxon>Thermoleophilia</taxon>
        <taxon>Solirubrobacterales</taxon>
        <taxon>Solirubrobacteraceae</taxon>
        <taxon>Solirubrobacter</taxon>
    </lineage>
</organism>
<evidence type="ECO:0000259" key="15">
    <source>
        <dbReference type="PROSITE" id="PS50851"/>
    </source>
</evidence>
<evidence type="ECO:0000256" key="9">
    <source>
        <dbReference type="ARBA" id="ARBA00022777"/>
    </source>
</evidence>
<dbReference type="Pfam" id="PF07194">
    <property type="entry name" value="P2"/>
    <property type="match status" value="1"/>
</dbReference>
<dbReference type="Pfam" id="PF01627">
    <property type="entry name" value="Hpt"/>
    <property type="match status" value="1"/>
</dbReference>
<proteinExistence type="predicted"/>
<evidence type="ECO:0000313" key="18">
    <source>
        <dbReference type="Proteomes" id="UP000278962"/>
    </source>
</evidence>
<dbReference type="PANTHER" id="PTHR43395">
    <property type="entry name" value="SENSOR HISTIDINE KINASE CHEA"/>
    <property type="match status" value="1"/>
</dbReference>
<dbReference type="SMART" id="SM00387">
    <property type="entry name" value="HATPase_c"/>
    <property type="match status" value="1"/>
</dbReference>
<dbReference type="GO" id="GO:0000155">
    <property type="term" value="F:phosphorelay sensor kinase activity"/>
    <property type="evidence" value="ECO:0007669"/>
    <property type="project" value="InterPro"/>
</dbReference>
<dbReference type="SMART" id="SM00260">
    <property type="entry name" value="CheW"/>
    <property type="match status" value="1"/>
</dbReference>
<name>A0A660L3F7_9ACTN</name>
<dbReference type="FunFam" id="3.30.565.10:FF:000016">
    <property type="entry name" value="Chemotaxis protein CheA, putative"/>
    <property type="match status" value="1"/>
</dbReference>
<dbReference type="GO" id="GO:0005886">
    <property type="term" value="C:plasma membrane"/>
    <property type="evidence" value="ECO:0007669"/>
    <property type="project" value="UniProtKB-SubCell"/>
</dbReference>
<protein>
    <recommendedName>
        <fullName evidence="4">Chemotaxis protein CheA</fullName>
        <ecNumber evidence="3">2.7.13.3</ecNumber>
    </recommendedName>
</protein>
<dbReference type="PROSITE" id="PS50851">
    <property type="entry name" value="CHEW"/>
    <property type="match status" value="1"/>
</dbReference>
<dbReference type="PROSITE" id="PS50109">
    <property type="entry name" value="HIS_KIN"/>
    <property type="match status" value="1"/>
</dbReference>
<keyword evidence="18" id="KW-1185">Reference proteome</keyword>
<keyword evidence="8" id="KW-0547">Nucleotide-binding</keyword>
<dbReference type="InterPro" id="IPR035891">
    <property type="entry name" value="CheY-binding_CheA"/>
</dbReference>
<keyword evidence="6 12" id="KW-0597">Phosphoprotein</keyword>
<dbReference type="InterPro" id="IPR036641">
    <property type="entry name" value="HPT_dom_sf"/>
</dbReference>
<dbReference type="SUPFAM" id="SSF50341">
    <property type="entry name" value="CheW-like"/>
    <property type="match status" value="1"/>
</dbReference>
<dbReference type="InterPro" id="IPR004358">
    <property type="entry name" value="Sig_transdc_His_kin-like_C"/>
</dbReference>
<comment type="subcellular location">
    <subcellularLocation>
        <location evidence="2">Cell membrane</location>
    </subcellularLocation>
</comment>
<keyword evidence="10" id="KW-0067">ATP-binding</keyword>
<dbReference type="PANTHER" id="PTHR43395:SF1">
    <property type="entry name" value="CHEMOTAXIS PROTEIN CHEA"/>
    <property type="match status" value="1"/>
</dbReference>
<dbReference type="Pfam" id="PF02895">
    <property type="entry name" value="H-kinase_dim"/>
    <property type="match status" value="1"/>
</dbReference>
<evidence type="ECO:0000256" key="5">
    <source>
        <dbReference type="ARBA" id="ARBA00022500"/>
    </source>
</evidence>
<dbReference type="InterPro" id="IPR037006">
    <property type="entry name" value="CheA-like_homodim_sf"/>
</dbReference>
<evidence type="ECO:0000256" key="10">
    <source>
        <dbReference type="ARBA" id="ARBA00022840"/>
    </source>
</evidence>
<feature type="compositionally biased region" description="Basic and acidic residues" evidence="13">
    <location>
        <begin position="284"/>
        <end position="293"/>
    </location>
</feature>
<dbReference type="SUPFAM" id="SSF55874">
    <property type="entry name" value="ATPase domain of HSP90 chaperone/DNA topoisomerase II/histidine kinase"/>
    <property type="match status" value="1"/>
</dbReference>
<dbReference type="SUPFAM" id="SSF47226">
    <property type="entry name" value="Histidine-containing phosphotransfer domain, HPT domain"/>
    <property type="match status" value="1"/>
</dbReference>
<keyword evidence="7" id="KW-0808">Transferase</keyword>
<sequence>MDEYLPMFLAEGREHLQELNLAVVQIEETPDDQATVDEIFRIAHSMKGMSATMGFGKMAALTHEMEDVFELLRQRQGGLSRIAIDVLFQCLDALSAAVESIDETGSENIEPQALIESLQGLVRERTPEQEAERVGVTPPASDLSELADGRRVIQISARLDDDVSMPAVRAYMVLSVIAGYGETLKCNPSPEDVETFDGRDVDAWVVSERADTEIQDAVASVPEVAEVHVFEAAADAALDAPDEVAEPVTAPPAPPVEALAPDVPAGEAPAAPEAAPAAPAAPAKADKPQEKKAHGGSSTVRVDAERLDQLMHFMGELVLHRTQVEALIQQADVPGLSQAMQNLTRTSHALQSMVMQVRMIPVEAVFLRFPRLVRDLSTKLGKQVDLQLVGKDTELDRTVVDALGDPLVHLVRNSLDHGLEGPEERVAAGKPAQGILEISARHAGGNVIITVADDGRGINARKVAEKAAEKGLIDPLSVDSIDMARAVELLFTPGFSTAEVTSDISGRGVGMDAVRAAIRGLGGEVIMTSEPGKGTSSQIRLPLTLAIMAALIVEADNRPFAIPLDRIERTVRVADHAVRSVAGRKMLVLSDGVLPVVDASEHYGGPTNPDAEYAVVVRGNGDRFALTVSRMIGQHELVTRPLPPEVSDGAALSGAAVLSDGQIALIIDCDAVVDVPVSA</sequence>
<evidence type="ECO:0000259" key="16">
    <source>
        <dbReference type="PROSITE" id="PS50894"/>
    </source>
</evidence>
<dbReference type="InterPro" id="IPR036097">
    <property type="entry name" value="HisK_dim/P_sf"/>
</dbReference>
<dbReference type="InterPro" id="IPR008207">
    <property type="entry name" value="Sig_transdc_His_kin_Hpt_dom"/>
</dbReference>
<feature type="compositionally biased region" description="Low complexity" evidence="13">
    <location>
        <begin position="256"/>
        <end position="283"/>
    </location>
</feature>
<dbReference type="AlphaFoldDB" id="A0A660L3F7"/>
<dbReference type="Proteomes" id="UP000278962">
    <property type="component" value="Unassembled WGS sequence"/>
</dbReference>
<dbReference type="Gene3D" id="1.10.287.560">
    <property type="entry name" value="Histidine kinase CheA-like, homodimeric domain"/>
    <property type="match status" value="1"/>
</dbReference>
<feature type="domain" description="Histidine kinase" evidence="14">
    <location>
        <begin position="336"/>
        <end position="545"/>
    </location>
</feature>
<dbReference type="Gene3D" id="2.30.30.40">
    <property type="entry name" value="SH3 Domains"/>
    <property type="match status" value="1"/>
</dbReference>
<dbReference type="InterPro" id="IPR004105">
    <property type="entry name" value="CheA-like_dim"/>
</dbReference>
<dbReference type="GO" id="GO:0006935">
    <property type="term" value="P:chemotaxis"/>
    <property type="evidence" value="ECO:0007669"/>
    <property type="project" value="UniProtKB-KW"/>
</dbReference>
<evidence type="ECO:0000256" key="1">
    <source>
        <dbReference type="ARBA" id="ARBA00000085"/>
    </source>
</evidence>
<evidence type="ECO:0000256" key="6">
    <source>
        <dbReference type="ARBA" id="ARBA00022553"/>
    </source>
</evidence>
<gene>
    <name evidence="17" type="ORF">C8N24_5491</name>
</gene>
<keyword evidence="9 17" id="KW-0418">Kinase</keyword>
<dbReference type="Pfam" id="PF02518">
    <property type="entry name" value="HATPase_c"/>
    <property type="match status" value="1"/>
</dbReference>
<dbReference type="GO" id="GO:0005524">
    <property type="term" value="F:ATP binding"/>
    <property type="evidence" value="ECO:0007669"/>
    <property type="project" value="UniProtKB-KW"/>
</dbReference>
<keyword evidence="11" id="KW-0902">Two-component regulatory system</keyword>
<evidence type="ECO:0000256" key="4">
    <source>
        <dbReference type="ARBA" id="ARBA00021495"/>
    </source>
</evidence>
<feature type="domain" description="HPt" evidence="16">
    <location>
        <begin position="1"/>
        <end position="101"/>
    </location>
</feature>
<dbReference type="EMBL" id="RBIL01000002">
    <property type="protein sequence ID" value="RKQ87469.1"/>
    <property type="molecule type" value="Genomic_DNA"/>
</dbReference>
<dbReference type="PROSITE" id="PS50894">
    <property type="entry name" value="HPT"/>
    <property type="match status" value="1"/>
</dbReference>
<comment type="catalytic activity">
    <reaction evidence="1">
        <text>ATP + protein L-histidine = ADP + protein N-phospho-L-histidine.</text>
        <dbReference type="EC" id="2.7.13.3"/>
    </reaction>
</comment>
<evidence type="ECO:0000256" key="2">
    <source>
        <dbReference type="ARBA" id="ARBA00004236"/>
    </source>
</evidence>
<dbReference type="InterPro" id="IPR003594">
    <property type="entry name" value="HATPase_dom"/>
</dbReference>
<dbReference type="InterPro" id="IPR051315">
    <property type="entry name" value="Bact_Chemotaxis_CheA"/>
</dbReference>